<evidence type="ECO:0000256" key="1">
    <source>
        <dbReference type="SAM" id="MobiDB-lite"/>
    </source>
</evidence>
<organism evidence="3 4">
    <name type="scientific">Candidatus Viridilinea mediisalina</name>
    <dbReference type="NCBI Taxonomy" id="2024553"/>
    <lineage>
        <taxon>Bacteria</taxon>
        <taxon>Bacillati</taxon>
        <taxon>Chloroflexota</taxon>
        <taxon>Chloroflexia</taxon>
        <taxon>Chloroflexales</taxon>
        <taxon>Chloroflexineae</taxon>
        <taxon>Oscillochloridaceae</taxon>
        <taxon>Candidatus Viridilinea</taxon>
    </lineage>
</organism>
<name>A0A2A6RGU2_9CHLR</name>
<feature type="region of interest" description="Disordered" evidence="1">
    <location>
        <begin position="44"/>
        <end position="80"/>
    </location>
</feature>
<dbReference type="Proteomes" id="UP000220527">
    <property type="component" value="Unassembled WGS sequence"/>
</dbReference>
<feature type="compositionally biased region" description="Polar residues" evidence="1">
    <location>
        <begin position="44"/>
        <end position="57"/>
    </location>
</feature>
<dbReference type="InterPro" id="IPR019648">
    <property type="entry name" value="YebY"/>
</dbReference>
<reference evidence="4" key="1">
    <citation type="submission" date="2017-08" db="EMBL/GenBank/DDBJ databases">
        <authorList>
            <person name="Grouzdev D.S."/>
            <person name="Gaisin V.A."/>
            <person name="Rysina M.S."/>
            <person name="Gorlenko V.M."/>
        </authorList>
    </citation>
    <scope>NUCLEOTIDE SEQUENCE [LARGE SCALE GENOMIC DNA]</scope>
    <source>
        <strain evidence="4">Kir15-3F</strain>
    </source>
</reference>
<dbReference type="OrthoDB" id="7057360at2"/>
<gene>
    <name evidence="3" type="ORF">CJ255_15780</name>
</gene>
<comment type="caution">
    <text evidence="3">The sequence shown here is derived from an EMBL/GenBank/DDBJ whole genome shotgun (WGS) entry which is preliminary data.</text>
</comment>
<dbReference type="EMBL" id="NQWI01000088">
    <property type="protein sequence ID" value="PDW02106.1"/>
    <property type="molecule type" value="Genomic_DNA"/>
</dbReference>
<feature type="signal peptide" evidence="2">
    <location>
        <begin position="1"/>
        <end position="38"/>
    </location>
</feature>
<feature type="chain" id="PRO_5012088777" description="DUF2511 domain-containing protein" evidence="2">
    <location>
        <begin position="39"/>
        <end position="158"/>
    </location>
</feature>
<evidence type="ECO:0000313" key="3">
    <source>
        <dbReference type="EMBL" id="PDW02106.1"/>
    </source>
</evidence>
<feature type="compositionally biased region" description="Pro residues" evidence="1">
    <location>
        <begin position="68"/>
        <end position="77"/>
    </location>
</feature>
<dbReference type="AlphaFoldDB" id="A0A2A6RGU2"/>
<sequence>MQPAIERMRAFWHASLLNKMVFLSLIGLLCCCCPLALATPNNEQSTAQSPLQATEPSQPTQHTQATRPPQPTQPPPGYVTRTDYRDQWAFTVDEGTIQCLPGNHVVLQTRQGVYALNGTASGSGRYKPLEEIWLPNPSIPGTKISVGPFITIGTSLCQ</sequence>
<keyword evidence="4" id="KW-1185">Reference proteome</keyword>
<accession>A0A2A6RGU2</accession>
<dbReference type="Pfam" id="PF10709">
    <property type="entry name" value="DUF2511"/>
    <property type="match status" value="1"/>
</dbReference>
<keyword evidence="2" id="KW-0732">Signal</keyword>
<proteinExistence type="predicted"/>
<protein>
    <recommendedName>
        <fullName evidence="5">DUF2511 domain-containing protein</fullName>
    </recommendedName>
</protein>
<evidence type="ECO:0000313" key="4">
    <source>
        <dbReference type="Proteomes" id="UP000220527"/>
    </source>
</evidence>
<feature type="compositionally biased region" description="Low complexity" evidence="1">
    <location>
        <begin position="58"/>
        <end position="67"/>
    </location>
</feature>
<dbReference type="RefSeq" id="WP_097645061.1">
    <property type="nucleotide sequence ID" value="NZ_NQWI01000088.1"/>
</dbReference>
<evidence type="ECO:0000256" key="2">
    <source>
        <dbReference type="SAM" id="SignalP"/>
    </source>
</evidence>
<evidence type="ECO:0008006" key="5">
    <source>
        <dbReference type="Google" id="ProtNLM"/>
    </source>
</evidence>